<dbReference type="EMBL" id="MCFL01000221">
    <property type="protein sequence ID" value="ORZ29326.1"/>
    <property type="molecule type" value="Genomic_DNA"/>
</dbReference>
<dbReference type="InterPro" id="IPR024752">
    <property type="entry name" value="Myb/SANT-like_dom"/>
</dbReference>
<feature type="region of interest" description="Disordered" evidence="1">
    <location>
        <begin position="1"/>
        <end position="41"/>
    </location>
</feature>
<feature type="domain" description="Myb/SANT-like" evidence="2">
    <location>
        <begin position="43"/>
        <end position="135"/>
    </location>
</feature>
<accession>A0A1Y2H452</accession>
<dbReference type="Proteomes" id="UP000193411">
    <property type="component" value="Unassembled WGS sequence"/>
</dbReference>
<feature type="region of interest" description="Disordered" evidence="1">
    <location>
        <begin position="162"/>
        <end position="336"/>
    </location>
</feature>
<feature type="compositionally biased region" description="Basic residues" evidence="1">
    <location>
        <begin position="25"/>
        <end position="41"/>
    </location>
</feature>
<sequence>MARTKTKQSNRKARSSGSTKTSKPLPRRKAPTAKPIRKTSKVRWSRDQTRFVVKCLKRYKRKGVLGDGNILKAAHCKEIADQLVVKYRRDFTSTQVKNHVNALKALYRVFHKYRTKTGWNWDPDTYTIIVDEDVFQAEADASPDCKPRLLQPFEQCDDLHEIYGGTSATGDHALGVDQPLGSDKDEDMEDQENVGDEDEDEDKGEDEDEGEGEDEEDEEDEHDDMAGEDEHDDMAGEDEHDDMAGGEEDDDMAGEDEDEFDGEADDGGDGDEREDGGSGLDFDGDMEEEEGAGSQDSDGDVENDRQAAAPTKPPKKKPVPVTPKYLGGVNLEQLPPGVTLTAKGKLRVAKNAVEIAMIKALSEVSKPLPAMTPPHHGYSPRGMASPLAASSSLPSFAPPPPLDCPATAVSAANSSNPLARVLAWVCQRYDDDAENAARICKHLRDNEKDVEMMDHMTPELRPSYLRVVMPDYFESEPMGARFDFD</sequence>
<feature type="compositionally biased region" description="Acidic residues" evidence="1">
    <location>
        <begin position="282"/>
        <end position="301"/>
    </location>
</feature>
<dbReference type="PANTHER" id="PTHR47584:SF19">
    <property type="entry name" value="L10-INTERACTING MYB DOMAIN-CONTAINING PROTEIN-LIKE"/>
    <property type="match status" value="1"/>
</dbReference>
<dbReference type="PANTHER" id="PTHR47584">
    <property type="match status" value="1"/>
</dbReference>
<evidence type="ECO:0000313" key="3">
    <source>
        <dbReference type="EMBL" id="ORZ29326.1"/>
    </source>
</evidence>
<evidence type="ECO:0000259" key="2">
    <source>
        <dbReference type="Pfam" id="PF12776"/>
    </source>
</evidence>
<evidence type="ECO:0000313" key="4">
    <source>
        <dbReference type="Proteomes" id="UP000193411"/>
    </source>
</evidence>
<reference evidence="3 4" key="1">
    <citation type="submission" date="2016-07" db="EMBL/GenBank/DDBJ databases">
        <title>Pervasive Adenine N6-methylation of Active Genes in Fungi.</title>
        <authorList>
            <consortium name="DOE Joint Genome Institute"/>
            <person name="Mondo S.J."/>
            <person name="Dannebaum R.O."/>
            <person name="Kuo R.C."/>
            <person name="Labutti K."/>
            <person name="Haridas S."/>
            <person name="Kuo A."/>
            <person name="Salamov A."/>
            <person name="Ahrendt S.R."/>
            <person name="Lipzen A."/>
            <person name="Sullivan W."/>
            <person name="Andreopoulos W.B."/>
            <person name="Clum A."/>
            <person name="Lindquist E."/>
            <person name="Daum C."/>
            <person name="Ramamoorthy G.K."/>
            <person name="Gryganskyi A."/>
            <person name="Culley D."/>
            <person name="Magnuson J.K."/>
            <person name="James T.Y."/>
            <person name="O'Malley M.A."/>
            <person name="Stajich J.E."/>
            <person name="Spatafora J.W."/>
            <person name="Visel A."/>
            <person name="Grigoriev I.V."/>
        </authorList>
    </citation>
    <scope>NUCLEOTIDE SEQUENCE [LARGE SCALE GENOMIC DNA]</scope>
    <source>
        <strain evidence="3 4">PL171</strain>
    </source>
</reference>
<proteinExistence type="predicted"/>
<name>A0A1Y2H452_9FUNG</name>
<organism evidence="3 4">
    <name type="scientific">Catenaria anguillulae PL171</name>
    <dbReference type="NCBI Taxonomy" id="765915"/>
    <lineage>
        <taxon>Eukaryota</taxon>
        <taxon>Fungi</taxon>
        <taxon>Fungi incertae sedis</taxon>
        <taxon>Blastocladiomycota</taxon>
        <taxon>Blastocladiomycetes</taxon>
        <taxon>Blastocladiales</taxon>
        <taxon>Catenariaceae</taxon>
        <taxon>Catenaria</taxon>
    </lineage>
</organism>
<dbReference type="STRING" id="765915.A0A1Y2H452"/>
<dbReference type="Pfam" id="PF12776">
    <property type="entry name" value="Myb_DNA-bind_3"/>
    <property type="match status" value="1"/>
</dbReference>
<gene>
    <name evidence="3" type="ORF">BCR44DRAFT_97725</name>
</gene>
<dbReference type="OrthoDB" id="686674at2759"/>
<dbReference type="InterPro" id="IPR045026">
    <property type="entry name" value="LIMYB"/>
</dbReference>
<dbReference type="AlphaFoldDB" id="A0A1Y2H452"/>
<keyword evidence="4" id="KW-1185">Reference proteome</keyword>
<comment type="caution">
    <text evidence="3">The sequence shown here is derived from an EMBL/GenBank/DDBJ whole genome shotgun (WGS) entry which is preliminary data.</text>
</comment>
<feature type="compositionally biased region" description="Basic residues" evidence="1">
    <location>
        <begin position="1"/>
        <end position="14"/>
    </location>
</feature>
<feature type="compositionally biased region" description="Low complexity" evidence="1">
    <location>
        <begin position="384"/>
        <end position="394"/>
    </location>
</feature>
<protein>
    <recommendedName>
        <fullName evidence="2">Myb/SANT-like domain-containing protein</fullName>
    </recommendedName>
</protein>
<evidence type="ECO:0000256" key="1">
    <source>
        <dbReference type="SAM" id="MobiDB-lite"/>
    </source>
</evidence>
<feature type="region of interest" description="Disordered" evidence="1">
    <location>
        <begin position="370"/>
        <end position="394"/>
    </location>
</feature>
<feature type="compositionally biased region" description="Acidic residues" evidence="1">
    <location>
        <begin position="184"/>
        <end position="274"/>
    </location>
</feature>